<evidence type="ECO:0000313" key="3">
    <source>
        <dbReference type="Proteomes" id="UP000278907"/>
    </source>
</evidence>
<evidence type="ECO:0000313" key="2">
    <source>
        <dbReference type="EMBL" id="RKH75890.1"/>
    </source>
</evidence>
<feature type="compositionally biased region" description="Basic and acidic residues" evidence="1">
    <location>
        <begin position="67"/>
        <end position="83"/>
    </location>
</feature>
<accession>A0ABX9Q1Y6</accession>
<organism evidence="2 3">
    <name type="scientific">Corallococcus praedator</name>
    <dbReference type="NCBI Taxonomy" id="2316724"/>
    <lineage>
        <taxon>Bacteria</taxon>
        <taxon>Pseudomonadati</taxon>
        <taxon>Myxococcota</taxon>
        <taxon>Myxococcia</taxon>
        <taxon>Myxococcales</taxon>
        <taxon>Cystobacterineae</taxon>
        <taxon>Myxococcaceae</taxon>
        <taxon>Corallococcus</taxon>
    </lineage>
</organism>
<feature type="region of interest" description="Disordered" evidence="1">
    <location>
        <begin position="1"/>
        <end position="22"/>
    </location>
</feature>
<name>A0ABX9Q1Y6_9BACT</name>
<evidence type="ECO:0000256" key="1">
    <source>
        <dbReference type="SAM" id="MobiDB-lite"/>
    </source>
</evidence>
<dbReference type="EMBL" id="RAWI01001373">
    <property type="protein sequence ID" value="RKH75890.1"/>
    <property type="molecule type" value="Genomic_DNA"/>
</dbReference>
<feature type="region of interest" description="Disordered" evidence="1">
    <location>
        <begin position="41"/>
        <end position="83"/>
    </location>
</feature>
<proteinExistence type="predicted"/>
<feature type="non-terminal residue" evidence="2">
    <location>
        <position position="83"/>
    </location>
</feature>
<reference evidence="2 3" key="1">
    <citation type="submission" date="2018-09" db="EMBL/GenBank/DDBJ databases">
        <authorList>
            <person name="Livingstone P.G."/>
            <person name="Whitworth D.E."/>
        </authorList>
    </citation>
    <scope>NUCLEOTIDE SEQUENCE [LARGE SCALE GENOMIC DNA]</scope>
    <source>
        <strain evidence="2 3">CA031B</strain>
    </source>
</reference>
<gene>
    <name evidence="2" type="ORF">D7Y13_44540</name>
</gene>
<protein>
    <submittedName>
        <fullName evidence="2">Uncharacterized protein</fullName>
    </submittedName>
</protein>
<comment type="caution">
    <text evidence="2">The sequence shown here is derived from an EMBL/GenBank/DDBJ whole genome shotgun (WGS) entry which is preliminary data.</text>
</comment>
<sequence>MRATSPDGVFHRSPEISEAATEPLKEEEAFMAAGALLEGQVDHDAGVRAPGPSTRRWRCSMPAPTDDATRRDATRPRRGEGLG</sequence>
<dbReference type="Proteomes" id="UP000278907">
    <property type="component" value="Unassembled WGS sequence"/>
</dbReference>
<keyword evidence="3" id="KW-1185">Reference proteome</keyword>